<proteinExistence type="predicted"/>
<evidence type="ECO:0000313" key="4">
    <source>
        <dbReference type="Proteomes" id="UP000003511"/>
    </source>
</evidence>
<evidence type="ECO:0000256" key="1">
    <source>
        <dbReference type="SAM" id="MobiDB-lite"/>
    </source>
</evidence>
<sequence>MTVPRSTLRLQLHKGFTFDDAAALADYFALLGVSHAYVSPITTATAGSTHGYDVVDYTKVDPELGGEDGLRRFVEKLRAVEMGLIVDIVPNHMGVGGSENAWWQDILEWGRHASHARFFDVDWHSPDPALRGKVLAPFLGASYGDELQGGKIRLAYRVDEGRFVIEYYGHVFPVCPVDYPSVFQEAPELALRFTGLTTQPADQPRAADACTALVTIAQTEGGQAAIEAILAAHSPDTPSGRDRLHRLLERQHYRLAWWRTAAAEVNWRSFFDVSTLGGVRVERPEVFAASHALIFRLFTEGLIDGVRVDHVDGLAEPREYCQRLRARLEELSAERPEGLRHGNGRTYCVVEKILARGEPLCRDWQVDGTTGYDFMNDVGALLHDPAGAEPLAALWAEITGKSASFADEALAARRKILAENLSAELDRVTRALHRIARDAQSTRDFTFTSIRRAVAELVVQFPVYRIYPVGGVRSAEDERFFSQALKAARAVLARADHVVLDQVAQWLGGKLPDETPQGEQRNERSERGRDRERDRNQAQAGQNPQPPSSASQRRAAQTLFSQLTSPVAAKAVEDTACYRYGRLISRNEVGADPGEFSLSVDAFHAGNRERIQAYPHAMLCTATHDHKRGEDVRARIAALSEIPDEWAATLRQWSTLNTPLRRGPNGGPSETSDINDWAPGPAAEAMLYQTLVGCWPLTLAPDDEAGVHALAERVAQWQLKALREAKLCTSWFAPDEGYEKECRDFLFDIVAPQRRNGFLQELSDFVGRIGPLGAVNGLQQTLLRLTSPGVPDLYQGTELWDFSLVDPDNRRPVDYELRRRWLGEIEEKGPPSEQMDNWRDGRVKLAVVRRALALRKHCELLFAQGEYLPLDVRGEHGGHVIAYARHAGSAFAIAIATRLAAPLLGAERDVPLVEAERWGDTAIIVPEALHSRVLFDWLSPNVPKADNERLFLRDALGVMPVALLVEEGVPKV</sequence>
<dbReference type="CDD" id="cd11336">
    <property type="entry name" value="AmyAc_MTSase"/>
    <property type="match status" value="1"/>
</dbReference>
<dbReference type="NCBIfam" id="TIGR02401">
    <property type="entry name" value="trehalose_TreY"/>
    <property type="match status" value="1"/>
</dbReference>
<gene>
    <name evidence="3" type="ORF">BKIR_c110_5824</name>
</gene>
<feature type="compositionally biased region" description="Low complexity" evidence="1">
    <location>
        <begin position="537"/>
        <end position="556"/>
    </location>
</feature>
<dbReference type="Gene3D" id="1.10.10.470">
    <property type="entry name" value="Maltooligosyl trehalose synthase, domain 4"/>
    <property type="match status" value="1"/>
</dbReference>
<dbReference type="AlphaFoldDB" id="G4M3N0"/>
<evidence type="ECO:0000313" key="3">
    <source>
        <dbReference type="EMBL" id="CCD35757.1"/>
    </source>
</evidence>
<feature type="region of interest" description="Disordered" evidence="1">
    <location>
        <begin position="509"/>
        <end position="556"/>
    </location>
</feature>
<dbReference type="GO" id="GO:0030980">
    <property type="term" value="P:alpha-glucan catabolic process"/>
    <property type="evidence" value="ECO:0007669"/>
    <property type="project" value="TreeGrafter"/>
</dbReference>
<reference evidence="3 4" key="2">
    <citation type="submission" date="2011-10" db="EMBL/GenBank/DDBJ databases">
        <title>Draft genome sequence of Candidatus Burkholderia kirkii.</title>
        <authorList>
            <person name="Carlier A.L."/>
            <person name="Eberl L."/>
        </authorList>
    </citation>
    <scope>NUCLEOTIDE SEQUENCE [LARGE SCALE GENOMIC DNA]</scope>
    <source>
        <strain evidence="3 4">UZHbot1</strain>
    </source>
</reference>
<dbReference type="EMBL" id="CAFE01000015">
    <property type="protein sequence ID" value="CCD35757.1"/>
    <property type="molecule type" value="Genomic_DNA"/>
</dbReference>
<dbReference type="InterPro" id="IPR012767">
    <property type="entry name" value="Trehalose_TreY"/>
</dbReference>
<comment type="caution">
    <text evidence="3">The sequence shown here is derived from an EMBL/GenBank/DDBJ whole genome shotgun (WGS) entry which is preliminary data.</text>
</comment>
<accession>G4M3N0</accession>
<keyword evidence="4" id="KW-1185">Reference proteome</keyword>
<dbReference type="SMART" id="SM00642">
    <property type="entry name" value="Aamy"/>
    <property type="match status" value="1"/>
</dbReference>
<dbReference type="GO" id="GO:0005992">
    <property type="term" value="P:trehalose biosynthetic process"/>
    <property type="evidence" value="ECO:0007669"/>
    <property type="project" value="TreeGrafter"/>
</dbReference>
<dbReference type="PANTHER" id="PTHR10357">
    <property type="entry name" value="ALPHA-AMYLASE FAMILY MEMBER"/>
    <property type="match status" value="1"/>
</dbReference>
<dbReference type="SUPFAM" id="SSF51445">
    <property type="entry name" value="(Trans)glycosidases"/>
    <property type="match status" value="1"/>
</dbReference>
<dbReference type="EC" id="5.4.99.15" evidence="3"/>
<reference evidence="3 4" key="1">
    <citation type="submission" date="2011-09" db="EMBL/GenBank/DDBJ databases">
        <authorList>
            <person name="Carlier A."/>
        </authorList>
    </citation>
    <scope>NUCLEOTIDE SEQUENCE [LARGE SCALE GENOMIC DNA]</scope>
    <source>
        <strain evidence="3 4">UZHbot1</strain>
    </source>
</reference>
<name>G4M3N0_9BURK</name>
<dbReference type="Gene3D" id="3.20.20.80">
    <property type="entry name" value="Glycosidases"/>
    <property type="match status" value="3"/>
</dbReference>
<dbReference type="GO" id="GO:0047470">
    <property type="term" value="F:(1,4)-alpha-D-glucan 1-alpha-D-glucosylmutase activity"/>
    <property type="evidence" value="ECO:0007669"/>
    <property type="project" value="UniProtKB-EC"/>
</dbReference>
<dbReference type="InterPro" id="IPR006047">
    <property type="entry name" value="GH13_cat_dom"/>
</dbReference>
<keyword evidence="3" id="KW-0413">Isomerase</keyword>
<organism evidence="3 4">
    <name type="scientific">Candidatus Paraburkholderia kirkii UZHbot1</name>
    <dbReference type="NCBI Taxonomy" id="1055526"/>
    <lineage>
        <taxon>Bacteria</taxon>
        <taxon>Pseudomonadati</taxon>
        <taxon>Pseudomonadota</taxon>
        <taxon>Betaproteobacteria</taxon>
        <taxon>Burkholderiales</taxon>
        <taxon>Burkholderiaceae</taxon>
        <taxon>Paraburkholderia</taxon>
    </lineage>
</organism>
<feature type="compositionally biased region" description="Basic and acidic residues" evidence="1">
    <location>
        <begin position="520"/>
        <end position="536"/>
    </location>
</feature>
<dbReference type="STRING" id="1055526.BKIR_c110_5824"/>
<dbReference type="PANTHER" id="PTHR10357:SF216">
    <property type="entry name" value="MALTOOLIGOSYL TREHALOSE SYNTHASE-RELATED"/>
    <property type="match status" value="1"/>
</dbReference>
<dbReference type="HOGENOM" id="CLU_005045_1_1_4"/>
<dbReference type="BioCyc" id="CBUR1055526:G10QW-1991-MONOMER"/>
<feature type="domain" description="Glycosyl hydrolase family 13 catalytic" evidence="2">
    <location>
        <begin position="1"/>
        <end position="473"/>
    </location>
</feature>
<dbReference type="Proteomes" id="UP000003511">
    <property type="component" value="Unassembled WGS sequence"/>
</dbReference>
<evidence type="ECO:0000259" key="2">
    <source>
        <dbReference type="SMART" id="SM00642"/>
    </source>
</evidence>
<dbReference type="InterPro" id="IPR017853">
    <property type="entry name" value="GH"/>
</dbReference>
<dbReference type="Pfam" id="PF00128">
    <property type="entry name" value="Alpha-amylase"/>
    <property type="match status" value="1"/>
</dbReference>
<dbReference type="InterPro" id="IPR013797">
    <property type="entry name" value="Maltooligo_trehalose_synth_4"/>
</dbReference>
<protein>
    <submittedName>
        <fullName evidence="3">Malto-oligosyltrehalose synthase</fullName>
        <ecNumber evidence="3">5.4.99.15</ecNumber>
    </submittedName>
</protein>